<evidence type="ECO:0000256" key="8">
    <source>
        <dbReference type="ARBA" id="ARBA00022737"/>
    </source>
</evidence>
<evidence type="ECO:0000256" key="4">
    <source>
        <dbReference type="ARBA" id="ARBA00022490"/>
    </source>
</evidence>
<feature type="binding site" evidence="18">
    <location>
        <position position="443"/>
    </location>
    <ligand>
        <name>acetyl-CoA</name>
        <dbReference type="ChEBI" id="CHEBI:57288"/>
    </ligand>
</feature>
<dbReference type="PANTHER" id="PTHR43584">
    <property type="entry name" value="NUCLEOTIDYL TRANSFERASE"/>
    <property type="match status" value="1"/>
</dbReference>
<comment type="pathway">
    <text evidence="18">Nucleotide-sugar biosynthesis; UDP-N-acetyl-alpha-D-glucosamine biosynthesis; UDP-N-acetyl-alpha-D-glucosamine from N-acetyl-alpha-D-glucosamine 1-phosphate: step 1/1.</text>
</comment>
<dbReference type="EC" id="2.3.1.157" evidence="18"/>
<feature type="domain" description="MobA-like NTP transferase" evidence="19">
    <location>
        <begin position="7"/>
        <end position="130"/>
    </location>
</feature>
<dbReference type="SUPFAM" id="SSF51161">
    <property type="entry name" value="Trimeric LpxA-like enzymes"/>
    <property type="match status" value="1"/>
</dbReference>
<comment type="caution">
    <text evidence="18">Lacks conserved residue(s) required for the propagation of feature annotation.</text>
</comment>
<evidence type="ECO:0000256" key="16">
    <source>
        <dbReference type="ARBA" id="ARBA00048493"/>
    </source>
</evidence>
<feature type="binding site" evidence="18">
    <location>
        <position position="172"/>
    </location>
    <ligand>
        <name>UDP-N-acetyl-alpha-D-glucosamine</name>
        <dbReference type="ChEBI" id="CHEBI:57705"/>
    </ligand>
</feature>
<organism evidence="20 21">
    <name type="scientific">Nitratidesulfovibrio oxamicus</name>
    <dbReference type="NCBI Taxonomy" id="32016"/>
    <lineage>
        <taxon>Bacteria</taxon>
        <taxon>Pseudomonadati</taxon>
        <taxon>Thermodesulfobacteriota</taxon>
        <taxon>Desulfovibrionia</taxon>
        <taxon>Desulfovibrionales</taxon>
        <taxon>Desulfovibrionaceae</taxon>
        <taxon>Nitratidesulfovibrio</taxon>
    </lineage>
</organism>
<feature type="binding site" evidence="18">
    <location>
        <begin position="389"/>
        <end position="390"/>
    </location>
    <ligand>
        <name>acetyl-CoA</name>
        <dbReference type="ChEBI" id="CHEBI:57288"/>
    </ligand>
</feature>
<comment type="similarity">
    <text evidence="3 18">In the N-terminal section; belongs to the N-acetylglucosamine-1-phosphate uridyltransferase family.</text>
</comment>
<keyword evidence="9 18" id="KW-0460">Magnesium</keyword>
<keyword evidence="10 18" id="KW-0133">Cell shape</keyword>
<feature type="binding site" evidence="18">
    <location>
        <position position="426"/>
    </location>
    <ligand>
        <name>acetyl-CoA</name>
        <dbReference type="ChEBI" id="CHEBI:57288"/>
    </ligand>
</feature>
<keyword evidence="5 18" id="KW-0808">Transferase</keyword>
<feature type="binding site" evidence="18">
    <location>
        <position position="106"/>
    </location>
    <ligand>
        <name>Mg(2+)</name>
        <dbReference type="ChEBI" id="CHEBI:18420"/>
    </ligand>
</feature>
<accession>A0ABS0J235</accession>
<keyword evidence="11 18" id="KW-0573">Peptidoglycan synthesis</keyword>
<evidence type="ECO:0000256" key="7">
    <source>
        <dbReference type="ARBA" id="ARBA00022723"/>
    </source>
</evidence>
<keyword evidence="8 18" id="KW-0677">Repeat</keyword>
<evidence type="ECO:0000256" key="11">
    <source>
        <dbReference type="ARBA" id="ARBA00022984"/>
    </source>
</evidence>
<dbReference type="EC" id="2.7.7.23" evidence="18"/>
<evidence type="ECO:0000256" key="2">
    <source>
        <dbReference type="ARBA" id="ARBA00007707"/>
    </source>
</evidence>
<evidence type="ECO:0000256" key="10">
    <source>
        <dbReference type="ARBA" id="ARBA00022960"/>
    </source>
</evidence>
<comment type="pathway">
    <text evidence="18">Bacterial outer membrane biogenesis; LPS lipid A biosynthesis.</text>
</comment>
<dbReference type="Gene3D" id="3.90.550.10">
    <property type="entry name" value="Spore Coat Polysaccharide Biosynthesis Protein SpsA, Chain A"/>
    <property type="match status" value="1"/>
</dbReference>
<evidence type="ECO:0000256" key="15">
    <source>
        <dbReference type="ARBA" id="ARBA00048247"/>
    </source>
</evidence>
<evidence type="ECO:0000256" key="1">
    <source>
        <dbReference type="ARBA" id="ARBA00004496"/>
    </source>
</evidence>
<keyword evidence="21" id="KW-1185">Reference proteome</keyword>
<comment type="pathway">
    <text evidence="18">Nucleotide-sugar biosynthesis; UDP-N-acetyl-alpha-D-glucosamine biosynthesis; N-acetyl-alpha-D-glucosamine 1-phosphate from alpha-D-glucosamine 6-phosphate (route II): step 2/2.</text>
</comment>
<feature type="binding site" evidence="18">
    <location>
        <position position="155"/>
    </location>
    <ligand>
        <name>UDP-N-acetyl-alpha-D-glucosamine</name>
        <dbReference type="ChEBI" id="CHEBI:57705"/>
    </ligand>
</feature>
<feature type="binding site" evidence="18">
    <location>
        <position position="369"/>
    </location>
    <ligand>
        <name>UDP-N-acetyl-alpha-D-glucosamine</name>
        <dbReference type="ChEBI" id="CHEBI:57705"/>
    </ligand>
</feature>
<evidence type="ECO:0000256" key="18">
    <source>
        <dbReference type="HAMAP-Rule" id="MF_01631"/>
    </source>
</evidence>
<dbReference type="InterPro" id="IPR005882">
    <property type="entry name" value="Bifunctional_GlmU"/>
</dbReference>
<dbReference type="CDD" id="cd03353">
    <property type="entry name" value="LbH_GlmU_C"/>
    <property type="match status" value="1"/>
</dbReference>
<keyword evidence="7 18" id="KW-0479">Metal-binding</keyword>
<feature type="binding site" evidence="18">
    <location>
        <position position="24"/>
    </location>
    <ligand>
        <name>UDP-N-acetyl-alpha-D-glucosamine</name>
        <dbReference type="ChEBI" id="CHEBI:57705"/>
    </ligand>
</feature>
<dbReference type="PANTHER" id="PTHR43584:SF3">
    <property type="entry name" value="BIFUNCTIONAL PROTEIN GLMU"/>
    <property type="match status" value="1"/>
</dbReference>
<feature type="active site" description="Proton acceptor" evidence="18">
    <location>
        <position position="366"/>
    </location>
</feature>
<keyword evidence="4 18" id="KW-0963">Cytoplasm</keyword>
<reference evidence="20 21" key="1">
    <citation type="submission" date="2019-08" db="EMBL/GenBank/DDBJ databases">
        <authorList>
            <person name="Luo N."/>
        </authorList>
    </citation>
    <scope>NUCLEOTIDE SEQUENCE [LARGE SCALE GENOMIC DNA]</scope>
    <source>
        <strain evidence="20 21">NCIMB 9442</strain>
    </source>
</reference>
<feature type="binding site" evidence="18">
    <location>
        <position position="380"/>
    </location>
    <ligand>
        <name>UDP-N-acetyl-alpha-D-glucosamine</name>
        <dbReference type="ChEBI" id="CHEBI:57705"/>
    </ligand>
</feature>
<dbReference type="EMBL" id="VRYY01000039">
    <property type="protein sequence ID" value="MBG3875818.1"/>
    <property type="molecule type" value="Genomic_DNA"/>
</dbReference>
<evidence type="ECO:0000256" key="9">
    <source>
        <dbReference type="ARBA" id="ARBA00022842"/>
    </source>
</evidence>
<evidence type="ECO:0000259" key="19">
    <source>
        <dbReference type="Pfam" id="PF12804"/>
    </source>
</evidence>
<feature type="binding site" evidence="18">
    <location>
        <position position="383"/>
    </location>
    <ligand>
        <name>acetyl-CoA</name>
        <dbReference type="ChEBI" id="CHEBI:57288"/>
    </ligand>
</feature>
<evidence type="ECO:0000313" key="21">
    <source>
        <dbReference type="Proteomes" id="UP001194469"/>
    </source>
</evidence>
<feature type="binding site" evidence="18">
    <location>
        <position position="408"/>
    </location>
    <ligand>
        <name>acetyl-CoA</name>
        <dbReference type="ChEBI" id="CHEBI:57288"/>
    </ligand>
</feature>
<dbReference type="SUPFAM" id="SSF53448">
    <property type="entry name" value="Nucleotide-diphospho-sugar transferases"/>
    <property type="match status" value="1"/>
</dbReference>
<dbReference type="GO" id="GO:0003977">
    <property type="term" value="F:UDP-N-acetylglucosamine diphosphorylase activity"/>
    <property type="evidence" value="ECO:0007669"/>
    <property type="project" value="UniProtKB-EC"/>
</dbReference>
<feature type="binding site" evidence="18">
    <location>
        <position position="230"/>
    </location>
    <ligand>
        <name>UDP-N-acetyl-alpha-D-glucosamine</name>
        <dbReference type="ChEBI" id="CHEBI:57705"/>
    </ligand>
</feature>
<comment type="subcellular location">
    <subcellularLocation>
        <location evidence="1 18">Cytoplasm</location>
    </subcellularLocation>
</comment>
<sequence length="455" mass="48782">MASITGALILAAGKGTRMHSDKPKVLQSILGEPMLRFVYDALEPLFGGNLWTVIGHKADMVREAFKGEDHRFVVQERQLGTGHALQSAWDELKAAGLDRVVVVNGDTPLLPTSTVATFLKEAMDADVAFMTLTLPDPGAYGRVVRHNRRVVAIVEAKDYDETLYGPEPDEINAGIYCLRMDAVEKLLPRLTNANKSGEYYITDLVGLAVAERMDVIGVECGQDPNLLGVNDPAELIRSEALVRARIALNWIEKRVLIHAPETVRISPRAVLEPGAEIYGPCEIYGASRIARAAVVHSHCWLRDAVVAEGATVHPFSHVEKAEIGPDCVVGPYARLRPGAVMEEGARVGNFVEMKKARLGKGAKANHLTYLGDAEVGPGANIGAGTITCNYDGVHKHKTVIGEGAFIGSNSALVAPVTIGAGSLVGAGSVITKDVPDDSLAIARGRQTTLPRRRNS</sequence>
<evidence type="ECO:0000256" key="17">
    <source>
        <dbReference type="ARBA" id="ARBA00049628"/>
    </source>
</evidence>
<dbReference type="InterPro" id="IPR011004">
    <property type="entry name" value="Trimer_LpxA-like_sf"/>
</dbReference>
<feature type="binding site" evidence="18">
    <location>
        <begin position="80"/>
        <end position="81"/>
    </location>
    <ligand>
        <name>UDP-N-acetyl-alpha-D-glucosamine</name>
        <dbReference type="ChEBI" id="CHEBI:57705"/>
    </ligand>
</feature>
<feature type="binding site" evidence="18">
    <location>
        <position position="141"/>
    </location>
    <ligand>
        <name>UDP-N-acetyl-alpha-D-glucosamine</name>
        <dbReference type="ChEBI" id="CHEBI:57705"/>
    </ligand>
</feature>
<evidence type="ECO:0000256" key="3">
    <source>
        <dbReference type="ARBA" id="ARBA00007947"/>
    </source>
</evidence>
<comment type="subunit">
    <text evidence="18">Homotrimer.</text>
</comment>
<evidence type="ECO:0000256" key="13">
    <source>
        <dbReference type="ARBA" id="ARBA00023315"/>
    </source>
</evidence>
<dbReference type="NCBIfam" id="NF010936">
    <property type="entry name" value="PRK14356.1"/>
    <property type="match status" value="1"/>
</dbReference>
<keyword evidence="14 18" id="KW-0961">Cell wall biogenesis/degradation</keyword>
<keyword evidence="13 18" id="KW-0012">Acyltransferase</keyword>
<dbReference type="Gene3D" id="2.160.10.10">
    <property type="entry name" value="Hexapeptide repeat proteins"/>
    <property type="match status" value="1"/>
</dbReference>
<dbReference type="CDD" id="cd02540">
    <property type="entry name" value="GT2_GlmU_N_bac"/>
    <property type="match status" value="1"/>
</dbReference>
<name>A0ABS0J235_9BACT</name>
<evidence type="ECO:0000256" key="12">
    <source>
        <dbReference type="ARBA" id="ARBA00023268"/>
    </source>
</evidence>
<comment type="catalytic activity">
    <reaction evidence="16 18">
        <text>N-acetyl-alpha-D-glucosamine 1-phosphate + UTP + H(+) = UDP-N-acetyl-alpha-D-glucosamine + diphosphate</text>
        <dbReference type="Rhea" id="RHEA:13509"/>
        <dbReference type="ChEBI" id="CHEBI:15378"/>
        <dbReference type="ChEBI" id="CHEBI:33019"/>
        <dbReference type="ChEBI" id="CHEBI:46398"/>
        <dbReference type="ChEBI" id="CHEBI:57705"/>
        <dbReference type="ChEBI" id="CHEBI:57776"/>
        <dbReference type="EC" id="2.7.7.23"/>
    </reaction>
</comment>
<protein>
    <recommendedName>
        <fullName evidence="18">Bifunctional protein GlmU</fullName>
    </recommendedName>
    <domain>
        <recommendedName>
            <fullName evidence="18">UDP-N-acetylglucosamine pyrophosphorylase</fullName>
            <ecNumber evidence="18">2.7.7.23</ecNumber>
        </recommendedName>
        <alternativeName>
            <fullName evidence="18">N-acetylglucosamine-1-phosphate uridyltransferase</fullName>
        </alternativeName>
    </domain>
    <domain>
        <recommendedName>
            <fullName evidence="18">Glucosamine-1-phosphate N-acetyltransferase</fullName>
            <ecNumber evidence="18">2.3.1.157</ecNumber>
        </recommendedName>
    </domain>
</protein>
<evidence type="ECO:0000256" key="14">
    <source>
        <dbReference type="ARBA" id="ARBA00023316"/>
    </source>
</evidence>
<dbReference type="PROSITE" id="PS00101">
    <property type="entry name" value="HEXAPEP_TRANSFERASES"/>
    <property type="match status" value="1"/>
</dbReference>
<evidence type="ECO:0000313" key="20">
    <source>
        <dbReference type="EMBL" id="MBG3875818.1"/>
    </source>
</evidence>
<dbReference type="Pfam" id="PF00132">
    <property type="entry name" value="Hexapep"/>
    <property type="match status" value="1"/>
</dbReference>
<feature type="binding site" evidence="18">
    <location>
        <begin position="10"/>
        <end position="13"/>
    </location>
    <ligand>
        <name>UDP-N-acetyl-alpha-D-glucosamine</name>
        <dbReference type="ChEBI" id="CHEBI:57705"/>
    </ligand>
</feature>
<feature type="binding site" evidence="18">
    <location>
        <position position="336"/>
    </location>
    <ligand>
        <name>UDP-N-acetyl-alpha-D-glucosamine</name>
        <dbReference type="ChEBI" id="CHEBI:57705"/>
    </ligand>
</feature>
<dbReference type="InterPro" id="IPR025877">
    <property type="entry name" value="MobA-like_NTP_Trfase"/>
</dbReference>
<dbReference type="Proteomes" id="UP001194469">
    <property type="component" value="Unassembled WGS sequence"/>
</dbReference>
<proteinExistence type="inferred from homology"/>
<dbReference type="RefSeq" id="WP_196608065.1">
    <property type="nucleotide sequence ID" value="NZ_VRYY01000039.1"/>
</dbReference>
<feature type="region of interest" description="Pyrophosphorylase" evidence="18">
    <location>
        <begin position="1"/>
        <end position="232"/>
    </location>
</feature>
<comment type="cofactor">
    <cofactor evidence="18">
        <name>Mg(2+)</name>
        <dbReference type="ChEBI" id="CHEBI:18420"/>
    </cofactor>
    <text evidence="18">Binds 1 Mg(2+) ion per subunit.</text>
</comment>
<comment type="catalytic activity">
    <reaction evidence="15 18">
        <text>alpha-D-glucosamine 1-phosphate + acetyl-CoA = N-acetyl-alpha-D-glucosamine 1-phosphate + CoA + H(+)</text>
        <dbReference type="Rhea" id="RHEA:13725"/>
        <dbReference type="ChEBI" id="CHEBI:15378"/>
        <dbReference type="ChEBI" id="CHEBI:57287"/>
        <dbReference type="ChEBI" id="CHEBI:57288"/>
        <dbReference type="ChEBI" id="CHEBI:57776"/>
        <dbReference type="ChEBI" id="CHEBI:58516"/>
        <dbReference type="EC" id="2.3.1.157"/>
    </reaction>
</comment>
<dbReference type="InterPro" id="IPR029044">
    <property type="entry name" value="Nucleotide-diphossugar_trans"/>
</dbReference>
<gene>
    <name evidence="18 20" type="primary">glmU</name>
    <name evidence="20" type="ORF">FVW20_01950</name>
</gene>
<feature type="binding site" evidence="18">
    <location>
        <position position="230"/>
    </location>
    <ligand>
        <name>Mg(2+)</name>
        <dbReference type="ChEBI" id="CHEBI:18420"/>
    </ligand>
</feature>
<comment type="caution">
    <text evidence="20">The sequence shown here is derived from an EMBL/GenBank/DDBJ whole genome shotgun (WGS) entry which is preliminary data.</text>
</comment>
<comment type="function">
    <text evidence="17 18">Catalyzes the last two sequential reactions in the de novo biosynthetic pathway for UDP-N-acetylglucosamine (UDP-GlcNAc). The C-terminal domain catalyzes the transfer of acetyl group from acetyl coenzyme A to glucosamine-1-phosphate (GlcN-1-P) to produce N-acetylglucosamine-1-phosphate (GlcNAc-1-P), which is converted into UDP-GlcNAc by the transfer of uridine 5-monophosphate (from uridine 5-triphosphate), a reaction catalyzed by the N-terminal domain.</text>
</comment>
<keyword evidence="12 18" id="KW-0511">Multifunctional enzyme</keyword>
<evidence type="ECO:0000256" key="5">
    <source>
        <dbReference type="ARBA" id="ARBA00022679"/>
    </source>
</evidence>
<feature type="region of interest" description="Linker" evidence="18">
    <location>
        <begin position="233"/>
        <end position="253"/>
    </location>
</feature>
<feature type="binding site" evidence="18">
    <location>
        <position position="75"/>
    </location>
    <ligand>
        <name>UDP-N-acetyl-alpha-D-glucosamine</name>
        <dbReference type="ChEBI" id="CHEBI:57705"/>
    </ligand>
</feature>
<dbReference type="HAMAP" id="MF_01631">
    <property type="entry name" value="GlmU"/>
    <property type="match status" value="1"/>
</dbReference>
<dbReference type="Pfam" id="PF12804">
    <property type="entry name" value="NTP_transf_3"/>
    <property type="match status" value="1"/>
</dbReference>
<dbReference type="InterPro" id="IPR038009">
    <property type="entry name" value="GlmU_C_LbH"/>
</dbReference>
<feature type="region of interest" description="N-acetyltransferase" evidence="18">
    <location>
        <begin position="254"/>
        <end position="455"/>
    </location>
</feature>
<dbReference type="InterPro" id="IPR018357">
    <property type="entry name" value="Hexapep_transf_CS"/>
</dbReference>
<keyword evidence="6 18" id="KW-0548">Nucleotidyltransferase</keyword>
<feature type="binding site" evidence="18">
    <location>
        <position position="354"/>
    </location>
    <ligand>
        <name>UDP-N-acetyl-alpha-D-glucosamine</name>
        <dbReference type="ChEBI" id="CHEBI:57705"/>
    </ligand>
</feature>
<dbReference type="InterPro" id="IPR050065">
    <property type="entry name" value="GlmU-like"/>
</dbReference>
<comment type="similarity">
    <text evidence="2 18">In the C-terminal section; belongs to the transferase hexapeptide repeat family.</text>
</comment>
<dbReference type="InterPro" id="IPR001451">
    <property type="entry name" value="Hexapep"/>
</dbReference>
<evidence type="ECO:0000256" key="6">
    <source>
        <dbReference type="ARBA" id="ARBA00022695"/>
    </source>
</evidence>
<dbReference type="NCBIfam" id="TIGR01173">
    <property type="entry name" value="glmU"/>
    <property type="match status" value="1"/>
</dbReference>